<dbReference type="PROSITE" id="PS51257">
    <property type="entry name" value="PROKAR_LIPOPROTEIN"/>
    <property type="match status" value="1"/>
</dbReference>
<dbReference type="RefSeq" id="WP_036185595.1">
    <property type="nucleotide sequence ID" value="NZ_AVDA01000009.1"/>
</dbReference>
<name>A0A0A3I5U4_9BACL</name>
<sequence length="238" mass="27387">MKYILIIICSLFFLSACATAQSPSDKENNIQEEQVNENIKESKDESQGEKKEEQQGSVDEDIDYTKFFMPDNSTSYFLGEGNEYATFNVHTKWLSDRFVALVENNGGAVMLRIYKVMDEFNKIDKIYDEMIEDLPNNVQYPSVDELNSLPAIETYLNGPIEVGTTIGKWKITEVDMTLDTPYQTFEHVFVLEETSENYINRKYFAFGYGEIKRESIMHNEGAEDFIVTSTLENIETAK</sequence>
<dbReference type="EMBL" id="JPVN01000009">
    <property type="protein sequence ID" value="KGR78870.1"/>
    <property type="molecule type" value="Genomic_DNA"/>
</dbReference>
<dbReference type="Proteomes" id="UP000030416">
    <property type="component" value="Unassembled WGS sequence"/>
</dbReference>
<comment type="caution">
    <text evidence="3">The sequence shown here is derived from an EMBL/GenBank/DDBJ whole genome shotgun (WGS) entry which is preliminary data.</text>
</comment>
<gene>
    <name evidence="3" type="ORF">CD29_09340</name>
</gene>
<feature type="compositionally biased region" description="Basic and acidic residues" evidence="1">
    <location>
        <begin position="38"/>
        <end position="54"/>
    </location>
</feature>
<dbReference type="STRING" id="1384049.CD29_09340"/>
<organism evidence="3 4">
    <name type="scientific">Ureibacillus manganicus DSM 26584</name>
    <dbReference type="NCBI Taxonomy" id="1384049"/>
    <lineage>
        <taxon>Bacteria</taxon>
        <taxon>Bacillati</taxon>
        <taxon>Bacillota</taxon>
        <taxon>Bacilli</taxon>
        <taxon>Bacillales</taxon>
        <taxon>Caryophanaceae</taxon>
        <taxon>Ureibacillus</taxon>
    </lineage>
</organism>
<keyword evidence="2" id="KW-0732">Signal</keyword>
<dbReference type="eggNOG" id="ENOG5032VUC">
    <property type="taxonomic scope" value="Bacteria"/>
</dbReference>
<protein>
    <recommendedName>
        <fullName evidence="5">Lipoprotein</fullName>
    </recommendedName>
</protein>
<evidence type="ECO:0000313" key="3">
    <source>
        <dbReference type="EMBL" id="KGR78870.1"/>
    </source>
</evidence>
<feature type="chain" id="PRO_5002013550" description="Lipoprotein" evidence="2">
    <location>
        <begin position="21"/>
        <end position="238"/>
    </location>
</feature>
<evidence type="ECO:0000313" key="4">
    <source>
        <dbReference type="Proteomes" id="UP000030416"/>
    </source>
</evidence>
<accession>A0A0A3I5U4</accession>
<feature type="signal peptide" evidence="2">
    <location>
        <begin position="1"/>
        <end position="20"/>
    </location>
</feature>
<keyword evidence="4" id="KW-1185">Reference proteome</keyword>
<dbReference type="AlphaFoldDB" id="A0A0A3I5U4"/>
<dbReference type="OrthoDB" id="2870421at2"/>
<feature type="region of interest" description="Disordered" evidence="1">
    <location>
        <begin position="24"/>
        <end position="57"/>
    </location>
</feature>
<evidence type="ECO:0000256" key="1">
    <source>
        <dbReference type="SAM" id="MobiDB-lite"/>
    </source>
</evidence>
<reference evidence="3 4" key="1">
    <citation type="submission" date="2014-02" db="EMBL/GenBank/DDBJ databases">
        <title>Draft genome sequence of Lysinibacillus manganicus DSM 26584T.</title>
        <authorList>
            <person name="Zhang F."/>
            <person name="Wang G."/>
            <person name="Zhang L."/>
        </authorList>
    </citation>
    <scope>NUCLEOTIDE SEQUENCE [LARGE SCALE GENOMIC DNA]</scope>
    <source>
        <strain evidence="3 4">DSM 26584</strain>
    </source>
</reference>
<evidence type="ECO:0000256" key="2">
    <source>
        <dbReference type="SAM" id="SignalP"/>
    </source>
</evidence>
<proteinExistence type="predicted"/>
<evidence type="ECO:0008006" key="5">
    <source>
        <dbReference type="Google" id="ProtNLM"/>
    </source>
</evidence>